<evidence type="ECO:0000256" key="5">
    <source>
        <dbReference type="ARBA" id="ARBA00023242"/>
    </source>
</evidence>
<dbReference type="PANTHER" id="PTHR31845:SF19">
    <property type="entry name" value="TRANSCRIPTION FACTOR DOMAIN-CONTAINING PROTEIN"/>
    <property type="match status" value="1"/>
</dbReference>
<dbReference type="Gene3D" id="4.10.240.10">
    <property type="entry name" value="Zn(2)-C6 fungal-type DNA-binding domain"/>
    <property type="match status" value="1"/>
</dbReference>
<dbReference type="Pfam" id="PF00172">
    <property type="entry name" value="Zn_clus"/>
    <property type="match status" value="1"/>
</dbReference>
<dbReference type="SMART" id="SM00066">
    <property type="entry name" value="GAL4"/>
    <property type="match status" value="1"/>
</dbReference>
<dbReference type="GO" id="GO:0008270">
    <property type="term" value="F:zinc ion binding"/>
    <property type="evidence" value="ECO:0007669"/>
    <property type="project" value="InterPro"/>
</dbReference>
<dbReference type="InterPro" id="IPR001138">
    <property type="entry name" value="Zn2Cys6_DnaBD"/>
</dbReference>
<evidence type="ECO:0000259" key="7">
    <source>
        <dbReference type="PROSITE" id="PS50048"/>
    </source>
</evidence>
<accession>A0A317XRM3</accession>
<evidence type="ECO:0000256" key="2">
    <source>
        <dbReference type="ARBA" id="ARBA00023015"/>
    </source>
</evidence>
<dbReference type="EMBL" id="KZ819192">
    <property type="protein sequence ID" value="PWZ00530.1"/>
    <property type="molecule type" value="Genomic_DNA"/>
</dbReference>
<dbReference type="PANTHER" id="PTHR31845">
    <property type="entry name" value="FINGER DOMAIN PROTEIN, PUTATIVE-RELATED"/>
    <property type="match status" value="1"/>
</dbReference>
<dbReference type="STRING" id="1882483.A0A317XRM3"/>
<sequence length="708" mass="77366">MTANRNESHQRSHSVSSGSSTSVQGQVNPHDSNASHNGDDPNGPRKALGACSSCRRSKVKCEHDGTAPCKRCKNGGYECTFKPRDNGNFASDEWRIKTDETLGKLVAAINTLSPHPLAPPHATRSTPSSSWQRAPSRQARPAEHWDLGPSPSNFSTMLGQVSSSRRASLSAFGHQPAHVMAGTQIPHSDPYAKQSNHTAGSMMPLPNNTSTTGLTGLLEGPHSTTPSSAANPLASMIRSRGTLPLPRIRIGLSLAAHQRNLGTLSSRKSQFRHPDEHLGKEDPRLDAIRVGLISTNEARSLFALFAKRFEPIGLGFPDFPATADLTHFLLSAIVSTASLHASSHALKSKHLRLRTDFLERTSPYFPSSFEDEFNIESGIGTEEVIGACIWASYEGSDDAWKVARAARWWSEKCSYERGPQAGLTVGEMVAILPPLRHVSMLDRVRIWLSAYLTELHQCVIHDRDPITDLSDPEQYGSILLAEPTRQSKEDPGQTGLRITKQDVALVFYAKAAHVVMELRGEANRTKQRVLLDRLAACYFSSKMRIGTSADQSEMVDHTLNLHYQLSRAYMLITIVTRQQAAMANRAADDAQAAWCGDVDRCRTACLDALHQLLGARSGFVGNLATLPSICHFWIAACVSFLLQICSPAEILQSASAFIGRYTQELIECNTPILVDEEDPEGPFETIKHHAFDTAISLSDLLASVEATA</sequence>
<reference evidence="8 9" key="1">
    <citation type="journal article" date="2018" name="Mol. Biol. Evol.">
        <title>Broad Genomic Sampling Reveals a Smut Pathogenic Ancestry of the Fungal Clade Ustilaginomycotina.</title>
        <authorList>
            <person name="Kijpornyongpan T."/>
            <person name="Mondo S.J."/>
            <person name="Barry K."/>
            <person name="Sandor L."/>
            <person name="Lee J."/>
            <person name="Lipzen A."/>
            <person name="Pangilinan J."/>
            <person name="LaButti K."/>
            <person name="Hainaut M."/>
            <person name="Henrissat B."/>
            <person name="Grigoriev I.V."/>
            <person name="Spatafora J.W."/>
            <person name="Aime M.C."/>
        </authorList>
    </citation>
    <scope>NUCLEOTIDE SEQUENCE [LARGE SCALE GENOMIC DNA]</scope>
    <source>
        <strain evidence="8 9">MCA 3645</strain>
    </source>
</reference>
<dbReference type="PROSITE" id="PS50048">
    <property type="entry name" value="ZN2_CY6_FUNGAL_2"/>
    <property type="match status" value="1"/>
</dbReference>
<dbReference type="GO" id="GO:0000981">
    <property type="term" value="F:DNA-binding transcription factor activity, RNA polymerase II-specific"/>
    <property type="evidence" value="ECO:0007669"/>
    <property type="project" value="InterPro"/>
</dbReference>
<feature type="compositionally biased region" description="Low complexity" evidence="6">
    <location>
        <begin position="13"/>
        <end position="27"/>
    </location>
</feature>
<dbReference type="InterPro" id="IPR036864">
    <property type="entry name" value="Zn2-C6_fun-type_DNA-bd_sf"/>
</dbReference>
<dbReference type="Proteomes" id="UP000246740">
    <property type="component" value="Unassembled WGS sequence"/>
</dbReference>
<dbReference type="GO" id="GO:0005634">
    <property type="term" value="C:nucleus"/>
    <property type="evidence" value="ECO:0007669"/>
    <property type="project" value="UniProtKB-SubCell"/>
</dbReference>
<dbReference type="SUPFAM" id="SSF57701">
    <property type="entry name" value="Zn2/Cys6 DNA-binding domain"/>
    <property type="match status" value="1"/>
</dbReference>
<feature type="compositionally biased region" description="Polar residues" evidence="6">
    <location>
        <begin position="123"/>
        <end position="135"/>
    </location>
</feature>
<evidence type="ECO:0000256" key="3">
    <source>
        <dbReference type="ARBA" id="ARBA00023125"/>
    </source>
</evidence>
<comment type="subcellular location">
    <subcellularLocation>
        <location evidence="1">Nucleus</location>
    </subcellularLocation>
</comment>
<evidence type="ECO:0000256" key="4">
    <source>
        <dbReference type="ARBA" id="ARBA00023163"/>
    </source>
</evidence>
<keyword evidence="9" id="KW-1185">Reference proteome</keyword>
<feature type="compositionally biased region" description="Basic and acidic residues" evidence="6">
    <location>
        <begin position="1"/>
        <end position="10"/>
    </location>
</feature>
<evidence type="ECO:0000256" key="1">
    <source>
        <dbReference type="ARBA" id="ARBA00004123"/>
    </source>
</evidence>
<dbReference type="GO" id="GO:0000976">
    <property type="term" value="F:transcription cis-regulatory region binding"/>
    <property type="evidence" value="ECO:0007669"/>
    <property type="project" value="TreeGrafter"/>
</dbReference>
<keyword evidence="4" id="KW-0804">Transcription</keyword>
<feature type="compositionally biased region" description="Polar residues" evidence="6">
    <location>
        <begin position="150"/>
        <end position="161"/>
    </location>
</feature>
<gene>
    <name evidence="8" type="ORF">BCV70DRAFT_160571</name>
</gene>
<protein>
    <recommendedName>
        <fullName evidence="7">Zn(2)-C6 fungal-type domain-containing protein</fullName>
    </recommendedName>
</protein>
<organism evidence="8 9">
    <name type="scientific">Testicularia cyperi</name>
    <dbReference type="NCBI Taxonomy" id="1882483"/>
    <lineage>
        <taxon>Eukaryota</taxon>
        <taxon>Fungi</taxon>
        <taxon>Dikarya</taxon>
        <taxon>Basidiomycota</taxon>
        <taxon>Ustilaginomycotina</taxon>
        <taxon>Ustilaginomycetes</taxon>
        <taxon>Ustilaginales</taxon>
        <taxon>Anthracoideaceae</taxon>
        <taxon>Testicularia</taxon>
    </lineage>
</organism>
<dbReference type="InParanoid" id="A0A317XRM3"/>
<dbReference type="CDD" id="cd12148">
    <property type="entry name" value="fungal_TF_MHR"/>
    <property type="match status" value="1"/>
</dbReference>
<feature type="domain" description="Zn(2)-C6 fungal-type" evidence="7">
    <location>
        <begin position="50"/>
        <end position="81"/>
    </location>
</feature>
<keyword evidence="5" id="KW-0539">Nucleus</keyword>
<keyword evidence="2" id="KW-0805">Transcription regulation</keyword>
<dbReference type="CDD" id="cd00067">
    <property type="entry name" value="GAL4"/>
    <property type="match status" value="1"/>
</dbReference>
<evidence type="ECO:0000256" key="6">
    <source>
        <dbReference type="SAM" id="MobiDB-lite"/>
    </source>
</evidence>
<feature type="region of interest" description="Disordered" evidence="6">
    <location>
        <begin position="113"/>
        <end position="161"/>
    </location>
</feature>
<evidence type="ECO:0000313" key="8">
    <source>
        <dbReference type="EMBL" id="PWZ00530.1"/>
    </source>
</evidence>
<feature type="region of interest" description="Disordered" evidence="6">
    <location>
        <begin position="1"/>
        <end position="49"/>
    </location>
</feature>
<dbReference type="AlphaFoldDB" id="A0A317XRM3"/>
<dbReference type="OrthoDB" id="39175at2759"/>
<dbReference type="InterPro" id="IPR051089">
    <property type="entry name" value="prtT"/>
</dbReference>
<name>A0A317XRM3_9BASI</name>
<evidence type="ECO:0000313" key="9">
    <source>
        <dbReference type="Proteomes" id="UP000246740"/>
    </source>
</evidence>
<proteinExistence type="predicted"/>
<dbReference type="PROSITE" id="PS00463">
    <property type="entry name" value="ZN2_CY6_FUNGAL_1"/>
    <property type="match status" value="1"/>
</dbReference>
<keyword evidence="3" id="KW-0238">DNA-binding</keyword>